<dbReference type="RefSeq" id="XP_056771362.1">
    <property type="nucleotide sequence ID" value="XM_056903595.1"/>
</dbReference>
<reference evidence="1" key="2">
    <citation type="journal article" date="2023" name="IMA Fungus">
        <title>Comparative genomic study of the Penicillium genus elucidates a diverse pangenome and 15 lateral gene transfer events.</title>
        <authorList>
            <person name="Petersen C."/>
            <person name="Sorensen T."/>
            <person name="Nielsen M.R."/>
            <person name="Sondergaard T.E."/>
            <person name="Sorensen J.L."/>
            <person name="Fitzpatrick D.A."/>
            <person name="Frisvad J.C."/>
            <person name="Nielsen K.L."/>
        </authorList>
    </citation>
    <scope>NUCLEOTIDE SEQUENCE</scope>
    <source>
        <strain evidence="1">IBT 16125</strain>
    </source>
</reference>
<comment type="caution">
    <text evidence="1">The sequence shown here is derived from an EMBL/GenBank/DDBJ whole genome shotgun (WGS) entry which is preliminary data.</text>
</comment>
<dbReference type="AlphaFoldDB" id="A0AAD6G7L4"/>
<dbReference type="Proteomes" id="UP001213681">
    <property type="component" value="Unassembled WGS sequence"/>
</dbReference>
<dbReference type="EMBL" id="JAPVEA010000001">
    <property type="protein sequence ID" value="KAJ5464515.1"/>
    <property type="molecule type" value="Genomic_DNA"/>
</dbReference>
<gene>
    <name evidence="1" type="ORF">N7458_000201</name>
</gene>
<dbReference type="GeneID" id="81593838"/>
<proteinExistence type="predicted"/>
<evidence type="ECO:0000313" key="1">
    <source>
        <dbReference type="EMBL" id="KAJ5464515.1"/>
    </source>
</evidence>
<evidence type="ECO:0000313" key="2">
    <source>
        <dbReference type="Proteomes" id="UP001213681"/>
    </source>
</evidence>
<protein>
    <recommendedName>
        <fullName evidence="3">F-box domain-containing protein</fullName>
    </recommendedName>
</protein>
<keyword evidence="2" id="KW-1185">Reference proteome</keyword>
<name>A0AAD6G7L4_9EURO</name>
<accession>A0AAD6G7L4</accession>
<evidence type="ECO:0008006" key="3">
    <source>
        <dbReference type="Google" id="ProtNLM"/>
    </source>
</evidence>
<sequence>MSLLDLPNEIILLVAESLPHLRDLSAFTHTNKFLHALLTDILYRTAAKDLRDKDPFSHALEYCTESGFEANFTRLLE</sequence>
<organism evidence="1 2">
    <name type="scientific">Penicillium daleae</name>
    <dbReference type="NCBI Taxonomy" id="63821"/>
    <lineage>
        <taxon>Eukaryota</taxon>
        <taxon>Fungi</taxon>
        <taxon>Dikarya</taxon>
        <taxon>Ascomycota</taxon>
        <taxon>Pezizomycotina</taxon>
        <taxon>Eurotiomycetes</taxon>
        <taxon>Eurotiomycetidae</taxon>
        <taxon>Eurotiales</taxon>
        <taxon>Aspergillaceae</taxon>
        <taxon>Penicillium</taxon>
    </lineage>
</organism>
<reference evidence="1" key="1">
    <citation type="submission" date="2022-12" db="EMBL/GenBank/DDBJ databases">
        <authorList>
            <person name="Petersen C."/>
        </authorList>
    </citation>
    <scope>NUCLEOTIDE SEQUENCE</scope>
    <source>
        <strain evidence="1">IBT 16125</strain>
    </source>
</reference>